<protein>
    <submittedName>
        <fullName evidence="1">Uncharacterized protein</fullName>
    </submittedName>
</protein>
<dbReference type="Proteomes" id="UP000828941">
    <property type="component" value="Chromosome 8"/>
</dbReference>
<evidence type="ECO:0000313" key="2">
    <source>
        <dbReference type="Proteomes" id="UP000828941"/>
    </source>
</evidence>
<gene>
    <name evidence="1" type="ORF">L6164_021548</name>
</gene>
<proteinExistence type="predicted"/>
<keyword evidence="2" id="KW-1185">Reference proteome</keyword>
<organism evidence="1 2">
    <name type="scientific">Bauhinia variegata</name>
    <name type="common">Purple orchid tree</name>
    <name type="synonym">Phanera variegata</name>
    <dbReference type="NCBI Taxonomy" id="167791"/>
    <lineage>
        <taxon>Eukaryota</taxon>
        <taxon>Viridiplantae</taxon>
        <taxon>Streptophyta</taxon>
        <taxon>Embryophyta</taxon>
        <taxon>Tracheophyta</taxon>
        <taxon>Spermatophyta</taxon>
        <taxon>Magnoliopsida</taxon>
        <taxon>eudicotyledons</taxon>
        <taxon>Gunneridae</taxon>
        <taxon>Pentapetalae</taxon>
        <taxon>rosids</taxon>
        <taxon>fabids</taxon>
        <taxon>Fabales</taxon>
        <taxon>Fabaceae</taxon>
        <taxon>Cercidoideae</taxon>
        <taxon>Cercideae</taxon>
        <taxon>Bauhiniinae</taxon>
        <taxon>Bauhinia</taxon>
    </lineage>
</organism>
<evidence type="ECO:0000313" key="1">
    <source>
        <dbReference type="EMBL" id="KAI4329264.1"/>
    </source>
</evidence>
<sequence>MFERLLKPKFYSKCKTIVKCTRTRLGAIQKKRTSVQKYLKNDIAELLRSGLDINAYGRAEGLLVEQNMSSCYDLLEKFTECISNHLQGLSKKRDCPEECKEAVSSLIYAAARFADLPELRELRTLFTQKFGNSLEPCLSKEFVEKLRQDPPTREMKIQLLIDIAQEFHIEWDSKALEQRLCRVSPLHEERTKHDSPSDSDKEKWHNSHDVAIHETDILVVGSKQGDVRDSKRIEKDLLARGNNDMSESSSDEETSIDLSSQDGPKTCSSFGDSVSEDEVESKRPSSYGLFPPPYLKPKANQDKSSSEKTEDSAALPKKEANPCLVPEKPKPRSVRTRPLKPPPGYDYVPPSRTVSAAKQGSSGMDSEKAKHGQQERAKISDEDDSDFRSDEAKILDGFLTKQSPARGNSLPSEPVTSTKSLENARANSLEPEMLSAERHVHPKLPDYDDLAARISALRGR</sequence>
<name>A0ACB9MYU6_BAUVA</name>
<reference evidence="1 2" key="1">
    <citation type="journal article" date="2022" name="DNA Res.">
        <title>Chromosomal-level genome assembly of the orchid tree Bauhinia variegata (Leguminosae; Cercidoideae) supports the allotetraploid origin hypothesis of Bauhinia.</title>
        <authorList>
            <person name="Zhong Y."/>
            <person name="Chen Y."/>
            <person name="Zheng D."/>
            <person name="Pang J."/>
            <person name="Liu Y."/>
            <person name="Luo S."/>
            <person name="Meng S."/>
            <person name="Qian L."/>
            <person name="Wei D."/>
            <person name="Dai S."/>
            <person name="Zhou R."/>
        </authorList>
    </citation>
    <scope>NUCLEOTIDE SEQUENCE [LARGE SCALE GENOMIC DNA]</scope>
    <source>
        <strain evidence="1">BV-YZ2020</strain>
    </source>
</reference>
<comment type="caution">
    <text evidence="1">The sequence shown here is derived from an EMBL/GenBank/DDBJ whole genome shotgun (WGS) entry which is preliminary data.</text>
</comment>
<accession>A0ACB9MYU6</accession>
<dbReference type="EMBL" id="CM039433">
    <property type="protein sequence ID" value="KAI4329264.1"/>
    <property type="molecule type" value="Genomic_DNA"/>
</dbReference>